<keyword evidence="4" id="KW-0963">Cytoplasm</keyword>
<organism evidence="13">
    <name type="scientific">marine metagenome</name>
    <dbReference type="NCBI Taxonomy" id="408172"/>
    <lineage>
        <taxon>unclassified sequences</taxon>
        <taxon>metagenomes</taxon>
        <taxon>ecological metagenomes</taxon>
    </lineage>
</organism>
<dbReference type="NCBIfam" id="TIGR00046">
    <property type="entry name" value="RsmE family RNA methyltransferase"/>
    <property type="match status" value="1"/>
</dbReference>
<evidence type="ECO:0000259" key="12">
    <source>
        <dbReference type="Pfam" id="PF20260"/>
    </source>
</evidence>
<evidence type="ECO:0000256" key="6">
    <source>
        <dbReference type="ARBA" id="ARBA00022603"/>
    </source>
</evidence>
<dbReference type="GO" id="GO:0070475">
    <property type="term" value="P:rRNA base methylation"/>
    <property type="evidence" value="ECO:0007669"/>
    <property type="project" value="TreeGrafter"/>
</dbReference>
<dbReference type="EC" id="2.1.1.193" evidence="3"/>
<sequence length="163" mass="18145">MRLKPGNKIWLIDGEGTAYTGEITSLNGSAKGKIHETFSGEGENPWYLHLAIAVLKKSRFEILIEKATELGVNKISIIRMDRCEKQVIQASRLKKIILSAAKQCGRSVFPEIQEFSSVTNFIDQSTDKIVAANWEGKRSLSNYLYPGFKSAFCILIGPEGDFS</sequence>
<dbReference type="GO" id="GO:0070042">
    <property type="term" value="F:rRNA (uridine-N3-)-methyltransferase activity"/>
    <property type="evidence" value="ECO:0007669"/>
    <property type="project" value="TreeGrafter"/>
</dbReference>
<dbReference type="Pfam" id="PF04452">
    <property type="entry name" value="Methyltrans_RNA"/>
    <property type="match status" value="1"/>
</dbReference>
<name>A0A382X407_9ZZZZ</name>
<comment type="catalytic activity">
    <reaction evidence="10">
        <text>uridine(1498) in 16S rRNA + S-adenosyl-L-methionine = N(3)-methyluridine(1498) in 16S rRNA + S-adenosyl-L-homocysteine + H(+)</text>
        <dbReference type="Rhea" id="RHEA:42920"/>
        <dbReference type="Rhea" id="RHEA-COMP:10283"/>
        <dbReference type="Rhea" id="RHEA-COMP:10284"/>
        <dbReference type="ChEBI" id="CHEBI:15378"/>
        <dbReference type="ChEBI" id="CHEBI:57856"/>
        <dbReference type="ChEBI" id="CHEBI:59789"/>
        <dbReference type="ChEBI" id="CHEBI:65315"/>
        <dbReference type="ChEBI" id="CHEBI:74502"/>
        <dbReference type="EC" id="2.1.1.193"/>
    </reaction>
</comment>
<keyword evidence="7" id="KW-0808">Transferase</keyword>
<comment type="subcellular location">
    <subcellularLocation>
        <location evidence="1">Cytoplasm</location>
    </subcellularLocation>
</comment>
<feature type="domain" description="Ribosomal RNA small subunit methyltransferase E PUA-like" evidence="12">
    <location>
        <begin position="1"/>
        <end position="27"/>
    </location>
</feature>
<evidence type="ECO:0000313" key="13">
    <source>
        <dbReference type="EMBL" id="SVD65936.1"/>
    </source>
</evidence>
<dbReference type="InterPro" id="IPR029026">
    <property type="entry name" value="tRNA_m1G_MTases_N"/>
</dbReference>
<feature type="domain" description="Ribosomal RNA small subunit methyltransferase E methyltransferase" evidence="11">
    <location>
        <begin position="43"/>
        <end position="163"/>
    </location>
</feature>
<evidence type="ECO:0000256" key="8">
    <source>
        <dbReference type="ARBA" id="ARBA00022691"/>
    </source>
</evidence>
<gene>
    <name evidence="13" type="ORF">METZ01_LOCUS418790</name>
</gene>
<comment type="similarity">
    <text evidence="2">Belongs to the RNA methyltransferase RsmE family.</text>
</comment>
<proteinExistence type="inferred from homology"/>
<evidence type="ECO:0000259" key="11">
    <source>
        <dbReference type="Pfam" id="PF04452"/>
    </source>
</evidence>
<protein>
    <recommendedName>
        <fullName evidence="3">16S rRNA (uracil(1498)-N(3))-methyltransferase</fullName>
        <ecNumber evidence="3">2.1.1.193</ecNumber>
    </recommendedName>
</protein>
<evidence type="ECO:0000256" key="2">
    <source>
        <dbReference type="ARBA" id="ARBA00005528"/>
    </source>
</evidence>
<dbReference type="InterPro" id="IPR046887">
    <property type="entry name" value="RsmE_PUA-like"/>
</dbReference>
<comment type="function">
    <text evidence="9">Specifically methylates the N3 position of the uracil ring of uridine 1498 (m3U1498) in 16S rRNA. Acts on the fully assembled 30S ribosomal subunit.</text>
</comment>
<dbReference type="AlphaFoldDB" id="A0A382X407"/>
<dbReference type="SUPFAM" id="SSF75217">
    <property type="entry name" value="alpha/beta knot"/>
    <property type="match status" value="1"/>
</dbReference>
<evidence type="ECO:0000256" key="1">
    <source>
        <dbReference type="ARBA" id="ARBA00004496"/>
    </source>
</evidence>
<dbReference type="PANTHER" id="PTHR30027:SF3">
    <property type="entry name" value="16S RRNA (URACIL(1498)-N(3))-METHYLTRANSFERASE"/>
    <property type="match status" value="1"/>
</dbReference>
<evidence type="ECO:0000256" key="3">
    <source>
        <dbReference type="ARBA" id="ARBA00012328"/>
    </source>
</evidence>
<reference evidence="13" key="1">
    <citation type="submission" date="2018-05" db="EMBL/GenBank/DDBJ databases">
        <authorList>
            <person name="Lanie J.A."/>
            <person name="Ng W.-L."/>
            <person name="Kazmierczak K.M."/>
            <person name="Andrzejewski T.M."/>
            <person name="Davidsen T.M."/>
            <person name="Wayne K.J."/>
            <person name="Tettelin H."/>
            <person name="Glass J.I."/>
            <person name="Rusch D."/>
            <person name="Podicherti R."/>
            <person name="Tsui H.-C.T."/>
            <person name="Winkler M.E."/>
        </authorList>
    </citation>
    <scope>NUCLEOTIDE SEQUENCE</scope>
</reference>
<dbReference type="GO" id="GO:0005737">
    <property type="term" value="C:cytoplasm"/>
    <property type="evidence" value="ECO:0007669"/>
    <property type="project" value="UniProtKB-SubCell"/>
</dbReference>
<dbReference type="Pfam" id="PF20260">
    <property type="entry name" value="PUA_4"/>
    <property type="match status" value="1"/>
</dbReference>
<dbReference type="InterPro" id="IPR029028">
    <property type="entry name" value="Alpha/beta_knot_MTases"/>
</dbReference>
<dbReference type="CDD" id="cd18084">
    <property type="entry name" value="RsmE-like"/>
    <property type="match status" value="1"/>
</dbReference>
<dbReference type="InterPro" id="IPR006700">
    <property type="entry name" value="RsmE"/>
</dbReference>
<keyword evidence="8" id="KW-0949">S-adenosyl-L-methionine</keyword>
<dbReference type="PANTHER" id="PTHR30027">
    <property type="entry name" value="RIBOSOMAL RNA SMALL SUBUNIT METHYLTRANSFERASE E"/>
    <property type="match status" value="1"/>
</dbReference>
<evidence type="ECO:0000256" key="9">
    <source>
        <dbReference type="ARBA" id="ARBA00025699"/>
    </source>
</evidence>
<keyword evidence="5" id="KW-0698">rRNA processing</keyword>
<feature type="non-terminal residue" evidence="13">
    <location>
        <position position="163"/>
    </location>
</feature>
<keyword evidence="6" id="KW-0489">Methyltransferase</keyword>
<dbReference type="Gene3D" id="3.40.1280.10">
    <property type="match status" value="1"/>
</dbReference>
<dbReference type="EMBL" id="UINC01164867">
    <property type="protein sequence ID" value="SVD65936.1"/>
    <property type="molecule type" value="Genomic_DNA"/>
</dbReference>
<evidence type="ECO:0000256" key="7">
    <source>
        <dbReference type="ARBA" id="ARBA00022679"/>
    </source>
</evidence>
<evidence type="ECO:0000256" key="5">
    <source>
        <dbReference type="ARBA" id="ARBA00022552"/>
    </source>
</evidence>
<evidence type="ECO:0000256" key="10">
    <source>
        <dbReference type="ARBA" id="ARBA00047944"/>
    </source>
</evidence>
<dbReference type="InterPro" id="IPR046886">
    <property type="entry name" value="RsmE_MTase_dom"/>
</dbReference>
<evidence type="ECO:0000256" key="4">
    <source>
        <dbReference type="ARBA" id="ARBA00022490"/>
    </source>
</evidence>
<accession>A0A382X407</accession>